<keyword evidence="1" id="KW-0472">Membrane</keyword>
<proteinExistence type="predicted"/>
<dbReference type="InterPro" id="IPR031616">
    <property type="entry name" value="BsrE-like"/>
</dbReference>
<dbReference type="EMBL" id="CP119317">
    <property type="protein sequence ID" value="WEK52834.1"/>
    <property type="molecule type" value="Genomic_DNA"/>
</dbReference>
<dbReference type="Proteomes" id="UP001178662">
    <property type="component" value="Chromosome"/>
</dbReference>
<accession>A0AA95ETT4</accession>
<keyword evidence="3" id="KW-1185">Reference proteome</keyword>
<keyword evidence="1" id="KW-0812">Transmembrane</keyword>
<evidence type="ECO:0000256" key="1">
    <source>
        <dbReference type="SAM" id="Phobius"/>
    </source>
</evidence>
<sequence length="35" mass="3978">METKDVLTLMLGTATLVVLFIGLIITLIEKFQKRK</sequence>
<dbReference type="Pfam" id="PF16935">
    <property type="entry name" value="Hol_Tox"/>
    <property type="match status" value="1"/>
</dbReference>
<feature type="transmembrane region" description="Helical" evidence="1">
    <location>
        <begin position="6"/>
        <end position="28"/>
    </location>
</feature>
<keyword evidence="1" id="KW-1133">Transmembrane helix</keyword>
<organism evidence="2 3">
    <name type="scientific">Candidatus Cohnella colombiensis</name>
    <dbReference type="NCBI Taxonomy" id="3121368"/>
    <lineage>
        <taxon>Bacteria</taxon>
        <taxon>Bacillati</taxon>
        <taxon>Bacillota</taxon>
        <taxon>Bacilli</taxon>
        <taxon>Bacillales</taxon>
        <taxon>Paenibacillaceae</taxon>
        <taxon>Cohnella</taxon>
    </lineage>
</organism>
<dbReference type="AlphaFoldDB" id="A0AA95ETT4"/>
<evidence type="ECO:0000313" key="2">
    <source>
        <dbReference type="EMBL" id="WEK52834.1"/>
    </source>
</evidence>
<evidence type="ECO:0000313" key="3">
    <source>
        <dbReference type="Proteomes" id="UP001178662"/>
    </source>
</evidence>
<protein>
    <submittedName>
        <fullName evidence="2">Holin-like toxin</fullName>
    </submittedName>
</protein>
<name>A0AA95ETT4_9BACL</name>
<reference evidence="2" key="1">
    <citation type="submission" date="2023-03" db="EMBL/GenBank/DDBJ databases">
        <title>Andean soil-derived lignocellulolytic bacterial consortium as a source of novel taxa and putative plastic-active enzymes.</title>
        <authorList>
            <person name="Diaz-Garcia L."/>
            <person name="Chuvochina M."/>
            <person name="Feuerriegel G."/>
            <person name="Bunk B."/>
            <person name="Sproer C."/>
            <person name="Streit W.R."/>
            <person name="Rodriguez L.M."/>
            <person name="Overmann J."/>
            <person name="Jimenez D.J."/>
        </authorList>
    </citation>
    <scope>NUCLEOTIDE SEQUENCE</scope>
    <source>
        <strain evidence="2">MAG 2441</strain>
    </source>
</reference>
<gene>
    <name evidence="2" type="ORF">P0Y55_09445</name>
</gene>